<accession>A0A016S8W5</accession>
<evidence type="ECO:0000256" key="2">
    <source>
        <dbReference type="ARBA" id="ARBA00022801"/>
    </source>
</evidence>
<dbReference type="AlphaFoldDB" id="A0A016S8W5"/>
<dbReference type="EMBL" id="JARK01001605">
    <property type="protein sequence ID" value="EYB87040.1"/>
    <property type="molecule type" value="Genomic_DNA"/>
</dbReference>
<dbReference type="Proteomes" id="UP000024635">
    <property type="component" value="Unassembled WGS sequence"/>
</dbReference>
<dbReference type="OrthoDB" id="6372431at2759"/>
<evidence type="ECO:0000256" key="1">
    <source>
        <dbReference type="ARBA" id="ARBA00009283"/>
    </source>
</evidence>
<feature type="chain" id="PRO_5001489192" description="GDA1/CD39 family protein" evidence="5">
    <location>
        <begin position="18"/>
        <end position="503"/>
    </location>
</feature>
<feature type="signal peptide" evidence="5">
    <location>
        <begin position="1"/>
        <end position="17"/>
    </location>
</feature>
<keyword evidence="5" id="KW-0732">Signal</keyword>
<feature type="active site" description="Proton acceptor" evidence="3">
    <location>
        <position position="165"/>
    </location>
</feature>
<gene>
    <name evidence="6" type="primary">Acey_s0269.g824</name>
    <name evidence="6" type="synonym">Acey-uda-1</name>
    <name evidence="6" type="ORF">Y032_0269g824</name>
</gene>
<dbReference type="GO" id="GO:0016787">
    <property type="term" value="F:hydrolase activity"/>
    <property type="evidence" value="ECO:0007669"/>
    <property type="project" value="UniProtKB-KW"/>
</dbReference>
<sequence length="503" mass="56694">MIYLSVYLVCIVAVVTAQAPQDGYYCYTSGELQDVPCRFFAIVFDAGSTGTRLHLYRYVHNTNTNGIPFKVEQEIFQEVKPGLSSFNDDPSQAAKSIRPLLAAAQTAVPVFMWEKTPITLRATAGLRLLPGDIADEILDAVQTEILNSGFFAVPGAVSIMSGSDEGMYSWFTLNLLLNTLYSDNVVHPYSPEASRSVAAFDLGGGSTQLTFWPEDVHMFDTYKEYERDIDFFGYRIRLFTHSFLGNGLVAARLNMLLDPSQDEHLQTHLKSPCLPQDFELRKWEYALKTWSIRGTQSYSFKACYETARQFVNRSKIMKLPALHGKMIYLFSYYYDRGLNAGLVKENDGGAIKLMDYRLAAEKGTTVFEDTSRCSLLSVPFPCLFCCTRPQSVAKFYALACTRTAKQIQEPHWMAWQCHDLTYIYSLLSDGYGFGDAQPLFLAKKLKGMEVAWGQGLSYTLVHEFHKTQMSMLIESANTTVVDQIMSYIYSGTNNVLSYLNIIS</sequence>
<comment type="similarity">
    <text evidence="1">Belongs to the GDA1/CD39 NTPase family.</text>
</comment>
<organism evidence="6 7">
    <name type="scientific">Ancylostoma ceylanicum</name>
    <dbReference type="NCBI Taxonomy" id="53326"/>
    <lineage>
        <taxon>Eukaryota</taxon>
        <taxon>Metazoa</taxon>
        <taxon>Ecdysozoa</taxon>
        <taxon>Nematoda</taxon>
        <taxon>Chromadorea</taxon>
        <taxon>Rhabditida</taxon>
        <taxon>Rhabditina</taxon>
        <taxon>Rhabditomorpha</taxon>
        <taxon>Strongyloidea</taxon>
        <taxon>Ancylostomatidae</taxon>
        <taxon>Ancylostomatinae</taxon>
        <taxon>Ancylostoma</taxon>
    </lineage>
</organism>
<proteinExistence type="inferred from homology"/>
<evidence type="ECO:0000313" key="6">
    <source>
        <dbReference type="EMBL" id="EYB87040.1"/>
    </source>
</evidence>
<dbReference type="PANTHER" id="PTHR11782">
    <property type="entry name" value="ADENOSINE/GUANOSINE DIPHOSPHATASE"/>
    <property type="match status" value="1"/>
</dbReference>
<dbReference type="CDD" id="cd24046">
    <property type="entry name" value="ASKHA_NBD_NTPDase5-like"/>
    <property type="match status" value="1"/>
</dbReference>
<evidence type="ECO:0000313" key="7">
    <source>
        <dbReference type="Proteomes" id="UP000024635"/>
    </source>
</evidence>
<name>A0A016S8W5_9BILA</name>
<dbReference type="STRING" id="53326.A0A016S8W5"/>
<protein>
    <recommendedName>
        <fullName evidence="8">GDA1/CD39 family protein</fullName>
    </recommendedName>
</protein>
<keyword evidence="4" id="KW-0547">Nucleotide-binding</keyword>
<keyword evidence="7" id="KW-1185">Reference proteome</keyword>
<comment type="caution">
    <text evidence="6">The sequence shown here is derived from an EMBL/GenBank/DDBJ whole genome shotgun (WGS) entry which is preliminary data.</text>
</comment>
<evidence type="ECO:0008006" key="8">
    <source>
        <dbReference type="Google" id="ProtNLM"/>
    </source>
</evidence>
<dbReference type="PANTHER" id="PTHR11782:SF127">
    <property type="entry name" value="NTPASE, ISOFORM F"/>
    <property type="match status" value="1"/>
</dbReference>
<evidence type="ECO:0000256" key="5">
    <source>
        <dbReference type="SAM" id="SignalP"/>
    </source>
</evidence>
<keyword evidence="4" id="KW-0067">ATP-binding</keyword>
<keyword evidence="2" id="KW-0378">Hydrolase</keyword>
<dbReference type="InterPro" id="IPR000407">
    <property type="entry name" value="GDA1_CD39_NTPase"/>
</dbReference>
<dbReference type="Pfam" id="PF01150">
    <property type="entry name" value="GDA1_CD39"/>
    <property type="match status" value="1"/>
</dbReference>
<dbReference type="Gene3D" id="3.30.420.40">
    <property type="match status" value="1"/>
</dbReference>
<dbReference type="GO" id="GO:0005524">
    <property type="term" value="F:ATP binding"/>
    <property type="evidence" value="ECO:0007669"/>
    <property type="project" value="UniProtKB-KW"/>
</dbReference>
<feature type="binding site" evidence="4">
    <location>
        <begin position="204"/>
        <end position="208"/>
    </location>
    <ligand>
        <name>ATP</name>
        <dbReference type="ChEBI" id="CHEBI:30616"/>
    </ligand>
</feature>
<reference evidence="7" key="1">
    <citation type="journal article" date="2015" name="Nat. Genet.">
        <title>The genome and transcriptome of the zoonotic hookworm Ancylostoma ceylanicum identify infection-specific gene families.</title>
        <authorList>
            <person name="Schwarz E.M."/>
            <person name="Hu Y."/>
            <person name="Antoshechkin I."/>
            <person name="Miller M.M."/>
            <person name="Sternberg P.W."/>
            <person name="Aroian R.V."/>
        </authorList>
    </citation>
    <scope>NUCLEOTIDE SEQUENCE</scope>
    <source>
        <strain evidence="7">HY135</strain>
    </source>
</reference>
<evidence type="ECO:0000256" key="3">
    <source>
        <dbReference type="PIRSR" id="PIRSR600407-1"/>
    </source>
</evidence>
<dbReference type="Gene3D" id="3.30.420.150">
    <property type="entry name" value="Exopolyphosphatase. Domain 2"/>
    <property type="match status" value="1"/>
</dbReference>
<evidence type="ECO:0000256" key="4">
    <source>
        <dbReference type="PIRSR" id="PIRSR600407-2"/>
    </source>
</evidence>